<dbReference type="PANTHER" id="PTHR21230">
    <property type="entry name" value="VESICLE TRANSPORT V-SNARE PROTEIN VTI1-RELATED"/>
    <property type="match status" value="1"/>
</dbReference>
<dbReference type="SUPFAM" id="SSF58038">
    <property type="entry name" value="SNARE fusion complex"/>
    <property type="match status" value="1"/>
</dbReference>
<evidence type="ECO:0000256" key="4">
    <source>
        <dbReference type="ARBA" id="ARBA00022692"/>
    </source>
</evidence>
<dbReference type="Gene3D" id="1.20.58.400">
    <property type="entry name" value="t-snare proteins"/>
    <property type="match status" value="1"/>
</dbReference>
<dbReference type="InterPro" id="IPR010989">
    <property type="entry name" value="SNARE"/>
</dbReference>
<dbReference type="GO" id="GO:0000149">
    <property type="term" value="F:SNARE binding"/>
    <property type="evidence" value="ECO:0007669"/>
    <property type="project" value="TreeGrafter"/>
</dbReference>
<dbReference type="Pfam" id="PF05008">
    <property type="entry name" value="V-SNARE"/>
    <property type="match status" value="1"/>
</dbReference>
<keyword evidence="5" id="KW-0653">Protein transport</keyword>
<keyword evidence="3" id="KW-0813">Transport</keyword>
<name>A0AAD1XUE2_EUPCR</name>
<evidence type="ECO:0000259" key="11">
    <source>
        <dbReference type="Pfam" id="PF05008"/>
    </source>
</evidence>
<feature type="transmembrane region" description="Helical" evidence="10">
    <location>
        <begin position="192"/>
        <end position="213"/>
    </location>
</feature>
<evidence type="ECO:0000256" key="10">
    <source>
        <dbReference type="SAM" id="Phobius"/>
    </source>
</evidence>
<evidence type="ECO:0000256" key="5">
    <source>
        <dbReference type="ARBA" id="ARBA00022927"/>
    </source>
</evidence>
<evidence type="ECO:0000313" key="12">
    <source>
        <dbReference type="EMBL" id="CAI2379089.1"/>
    </source>
</evidence>
<dbReference type="InterPro" id="IPR007705">
    <property type="entry name" value="Vesicle_trsprt_v-SNARE_N"/>
</dbReference>
<dbReference type="GO" id="GO:0005794">
    <property type="term" value="C:Golgi apparatus"/>
    <property type="evidence" value="ECO:0007669"/>
    <property type="project" value="TreeGrafter"/>
</dbReference>
<dbReference type="GO" id="GO:0031902">
    <property type="term" value="C:late endosome membrane"/>
    <property type="evidence" value="ECO:0007669"/>
    <property type="project" value="TreeGrafter"/>
</dbReference>
<dbReference type="AlphaFoldDB" id="A0AAD1XUE2"/>
<reference evidence="12" key="1">
    <citation type="submission" date="2023-07" db="EMBL/GenBank/DDBJ databases">
        <authorList>
            <consortium name="AG Swart"/>
            <person name="Singh M."/>
            <person name="Singh A."/>
            <person name="Seah K."/>
            <person name="Emmerich C."/>
        </authorList>
    </citation>
    <scope>NUCLEOTIDE SEQUENCE</scope>
    <source>
        <strain evidence="12">DP1</strain>
    </source>
</reference>
<dbReference type="GO" id="GO:0006886">
    <property type="term" value="P:intracellular protein transport"/>
    <property type="evidence" value="ECO:0007669"/>
    <property type="project" value="InterPro"/>
</dbReference>
<dbReference type="Gene3D" id="1.20.5.110">
    <property type="match status" value="1"/>
</dbReference>
<evidence type="ECO:0000256" key="3">
    <source>
        <dbReference type="ARBA" id="ARBA00022448"/>
    </source>
</evidence>
<comment type="caution">
    <text evidence="12">The sequence shown here is derived from an EMBL/GenBank/DDBJ whole genome shotgun (WGS) entry which is preliminary data.</text>
</comment>
<feature type="coiled-coil region" evidence="9">
    <location>
        <begin position="23"/>
        <end position="96"/>
    </location>
</feature>
<dbReference type="GO" id="GO:0012507">
    <property type="term" value="C:ER to Golgi transport vesicle membrane"/>
    <property type="evidence" value="ECO:0007669"/>
    <property type="project" value="TreeGrafter"/>
</dbReference>
<keyword evidence="4 10" id="KW-0812">Transmembrane</keyword>
<keyword evidence="7 9" id="KW-0175">Coiled coil</keyword>
<dbReference type="GO" id="GO:0005484">
    <property type="term" value="F:SNAP receptor activity"/>
    <property type="evidence" value="ECO:0007669"/>
    <property type="project" value="TreeGrafter"/>
</dbReference>
<dbReference type="Pfam" id="PF12352">
    <property type="entry name" value="V-SNARE_C"/>
    <property type="match status" value="1"/>
</dbReference>
<dbReference type="Proteomes" id="UP001295684">
    <property type="component" value="Unassembled WGS sequence"/>
</dbReference>
<protein>
    <recommendedName>
        <fullName evidence="11">Vesicle transport v-SNARE N-terminal domain-containing protein</fullName>
    </recommendedName>
</protein>
<organism evidence="12 13">
    <name type="scientific">Euplotes crassus</name>
    <dbReference type="NCBI Taxonomy" id="5936"/>
    <lineage>
        <taxon>Eukaryota</taxon>
        <taxon>Sar</taxon>
        <taxon>Alveolata</taxon>
        <taxon>Ciliophora</taxon>
        <taxon>Intramacronucleata</taxon>
        <taxon>Spirotrichea</taxon>
        <taxon>Hypotrichia</taxon>
        <taxon>Euplotida</taxon>
        <taxon>Euplotidae</taxon>
        <taxon>Moneuplotes</taxon>
    </lineage>
</organism>
<evidence type="ECO:0000256" key="9">
    <source>
        <dbReference type="SAM" id="Coils"/>
    </source>
</evidence>
<evidence type="ECO:0000256" key="1">
    <source>
        <dbReference type="ARBA" id="ARBA00004211"/>
    </source>
</evidence>
<keyword evidence="13" id="KW-1185">Reference proteome</keyword>
<sequence length="215" mass="24865">MEMLSMIEKELNDICQRAEMLQISTKERLAAAIEESKEQLEEAEELLKQMELEMVQMNTSAKESYKERLRTYKDNLQRAKLKVSKMEEQYRTQMNKETAMGGYYDEENKNEGKQTLLNSGNQALLKQNQKLQDAVRFGEEAEIQARDIKIDLEGQTAKLENVNRNIGGVNNNLHQGNKLIDVMKRHEMKNKLLLLCVCVTVVMGILICAYFILIK</sequence>
<dbReference type="InterPro" id="IPR038407">
    <property type="entry name" value="v-SNARE_N_sf"/>
</dbReference>
<dbReference type="GO" id="GO:0031201">
    <property type="term" value="C:SNARE complex"/>
    <property type="evidence" value="ECO:0007669"/>
    <property type="project" value="TreeGrafter"/>
</dbReference>
<keyword evidence="8 10" id="KW-0472">Membrane</keyword>
<evidence type="ECO:0000256" key="6">
    <source>
        <dbReference type="ARBA" id="ARBA00022989"/>
    </source>
</evidence>
<feature type="domain" description="Vesicle transport v-SNARE N-terminal" evidence="11">
    <location>
        <begin position="5"/>
        <end position="84"/>
    </location>
</feature>
<dbReference type="SUPFAM" id="SSF47661">
    <property type="entry name" value="t-snare proteins"/>
    <property type="match status" value="1"/>
</dbReference>
<comment type="subcellular location">
    <subcellularLocation>
        <location evidence="1">Membrane</location>
        <topology evidence="1">Single-pass type IV membrane protein</topology>
    </subcellularLocation>
</comment>
<keyword evidence="6 10" id="KW-1133">Transmembrane helix</keyword>
<evidence type="ECO:0000256" key="8">
    <source>
        <dbReference type="ARBA" id="ARBA00023136"/>
    </source>
</evidence>
<dbReference type="EMBL" id="CAMPGE010020907">
    <property type="protein sequence ID" value="CAI2379089.1"/>
    <property type="molecule type" value="Genomic_DNA"/>
</dbReference>
<dbReference type="PANTHER" id="PTHR21230:SF26">
    <property type="entry name" value="VESICLE TRANSPORT THROUGH INTERACTION WITH T-SNARES HOMOLOG 1A"/>
    <property type="match status" value="1"/>
</dbReference>
<dbReference type="GO" id="GO:0006906">
    <property type="term" value="P:vesicle fusion"/>
    <property type="evidence" value="ECO:0007669"/>
    <property type="project" value="TreeGrafter"/>
</dbReference>
<evidence type="ECO:0000256" key="2">
    <source>
        <dbReference type="ARBA" id="ARBA00006108"/>
    </source>
</evidence>
<evidence type="ECO:0000313" key="13">
    <source>
        <dbReference type="Proteomes" id="UP001295684"/>
    </source>
</evidence>
<dbReference type="GO" id="GO:0005789">
    <property type="term" value="C:endoplasmic reticulum membrane"/>
    <property type="evidence" value="ECO:0007669"/>
    <property type="project" value="TreeGrafter"/>
</dbReference>
<comment type="similarity">
    <text evidence="2">Belongs to the VTI1 family.</text>
</comment>
<gene>
    <name evidence="12" type="ORF">ECRASSUSDP1_LOCUS20497</name>
</gene>
<evidence type="ECO:0000256" key="7">
    <source>
        <dbReference type="ARBA" id="ARBA00023054"/>
    </source>
</evidence>
<accession>A0AAD1XUE2</accession>
<proteinExistence type="inferred from homology"/>